<evidence type="ECO:0000313" key="2">
    <source>
        <dbReference type="EMBL" id="CAI9783430.1"/>
    </source>
</evidence>
<dbReference type="EMBL" id="OU503054">
    <property type="protein sequence ID" value="CAI9783430.1"/>
    <property type="molecule type" value="Genomic_DNA"/>
</dbReference>
<reference evidence="2" key="1">
    <citation type="submission" date="2023-05" db="EMBL/GenBank/DDBJ databases">
        <authorList>
            <person name="Huff M."/>
        </authorList>
    </citation>
    <scope>NUCLEOTIDE SEQUENCE</scope>
</reference>
<dbReference type="AlphaFoldDB" id="A0AAD2ED52"/>
<evidence type="ECO:0000313" key="3">
    <source>
        <dbReference type="Proteomes" id="UP000834106"/>
    </source>
</evidence>
<name>A0AAD2ED52_9LAMI</name>
<gene>
    <name evidence="2" type="ORF">FPE_LOCUS30860</name>
</gene>
<organism evidence="2 3">
    <name type="scientific">Fraxinus pennsylvanica</name>
    <dbReference type="NCBI Taxonomy" id="56036"/>
    <lineage>
        <taxon>Eukaryota</taxon>
        <taxon>Viridiplantae</taxon>
        <taxon>Streptophyta</taxon>
        <taxon>Embryophyta</taxon>
        <taxon>Tracheophyta</taxon>
        <taxon>Spermatophyta</taxon>
        <taxon>Magnoliopsida</taxon>
        <taxon>eudicotyledons</taxon>
        <taxon>Gunneridae</taxon>
        <taxon>Pentapetalae</taxon>
        <taxon>asterids</taxon>
        <taxon>lamiids</taxon>
        <taxon>Lamiales</taxon>
        <taxon>Oleaceae</taxon>
        <taxon>Oleeae</taxon>
        <taxon>Fraxinus</taxon>
    </lineage>
</organism>
<protein>
    <submittedName>
        <fullName evidence="2">Uncharacterized protein</fullName>
    </submittedName>
</protein>
<proteinExistence type="predicted"/>
<feature type="region of interest" description="Disordered" evidence="1">
    <location>
        <begin position="106"/>
        <end position="131"/>
    </location>
</feature>
<feature type="compositionally biased region" description="Basic and acidic residues" evidence="1">
    <location>
        <begin position="115"/>
        <end position="131"/>
    </location>
</feature>
<sequence>MTVSLEGAKARAGGEDSMVVWPLRELEILETGLEQPAVVRSRVETVGGKLTGTEAGGVEVGATIGAGDLCFVGEAAAVEDWPPSPATTMQINDAQISIDQSSQLDFRRRHVRQRDRRESDDDMKYGEERDGKVAQNYGRRRVISRPNEARSPLSSTKENCSLLILSHSLLSQPQEKIVPNSSKILDLETSISMESYFLDEIVHHSWSSGLLDMQHDMEALKKLHGHY</sequence>
<keyword evidence="3" id="KW-1185">Reference proteome</keyword>
<accession>A0AAD2ED52</accession>
<dbReference type="Proteomes" id="UP000834106">
    <property type="component" value="Chromosome 19"/>
</dbReference>
<evidence type="ECO:0000256" key="1">
    <source>
        <dbReference type="SAM" id="MobiDB-lite"/>
    </source>
</evidence>